<dbReference type="PANTHER" id="PTHR30151">
    <property type="entry name" value="ALKANE SULFONATE ABC TRANSPORTER-RELATED, MEMBRANE SUBUNIT"/>
    <property type="match status" value="1"/>
</dbReference>
<dbReference type="PROSITE" id="PS50928">
    <property type="entry name" value="ABC_TM1"/>
    <property type="match status" value="1"/>
</dbReference>
<dbReference type="Gene3D" id="1.10.3720.10">
    <property type="entry name" value="MetI-like"/>
    <property type="match status" value="1"/>
</dbReference>
<sequence>MGNKRFRAIALPVGTIIVFLAVWQAACMAFAIEEYTLPAPSDIAVKMYEDSAVLWTHVQATFGLALIGLGLGTVVGIAVAVLLHVIPPLKTALSPLLVLSQNVPLIALGPLLIIWFGFGTTPKLILLVLVCFFPVALSILVGLGQAEPHLREYLGMIGASRWERLKRLEFPASLTYLFSGLRIAATYVVSSAIVAEWLGAGANTGIGFYLKLKFSGFQQSAVFGSIVCIVVMSLLFFYLVVLAERLVIRWRPRPEPEWKEAAS</sequence>
<feature type="transmembrane region" description="Helical" evidence="7">
    <location>
        <begin position="55"/>
        <end position="84"/>
    </location>
</feature>
<dbReference type="Pfam" id="PF00528">
    <property type="entry name" value="BPD_transp_1"/>
    <property type="match status" value="1"/>
</dbReference>
<feature type="transmembrane region" description="Helical" evidence="7">
    <location>
        <begin position="96"/>
        <end position="118"/>
    </location>
</feature>
<keyword evidence="5 7" id="KW-1133">Transmembrane helix</keyword>
<evidence type="ECO:0000259" key="8">
    <source>
        <dbReference type="PROSITE" id="PS50928"/>
    </source>
</evidence>
<feature type="transmembrane region" description="Helical" evidence="7">
    <location>
        <begin position="174"/>
        <end position="200"/>
    </location>
</feature>
<evidence type="ECO:0000256" key="6">
    <source>
        <dbReference type="ARBA" id="ARBA00023136"/>
    </source>
</evidence>
<dbReference type="PANTHER" id="PTHR30151:SF20">
    <property type="entry name" value="ABC TRANSPORTER PERMEASE PROTEIN HI_0355-RELATED"/>
    <property type="match status" value="1"/>
</dbReference>
<gene>
    <name evidence="9" type="ORF">ACFQMJ_10750</name>
</gene>
<comment type="similarity">
    <text evidence="7">Belongs to the binding-protein-dependent transport system permease family.</text>
</comment>
<comment type="subcellular location">
    <subcellularLocation>
        <location evidence="1 7">Cell membrane</location>
        <topology evidence="1 7">Multi-pass membrane protein</topology>
    </subcellularLocation>
</comment>
<organism evidence="9 10">
    <name type="scientific">Cohnella cellulosilytica</name>
    <dbReference type="NCBI Taxonomy" id="986710"/>
    <lineage>
        <taxon>Bacteria</taxon>
        <taxon>Bacillati</taxon>
        <taxon>Bacillota</taxon>
        <taxon>Bacilli</taxon>
        <taxon>Bacillales</taxon>
        <taxon>Paenibacillaceae</taxon>
        <taxon>Cohnella</taxon>
    </lineage>
</organism>
<keyword evidence="6 7" id="KW-0472">Membrane</keyword>
<feature type="domain" description="ABC transmembrane type-1" evidence="8">
    <location>
        <begin position="58"/>
        <end position="240"/>
    </location>
</feature>
<evidence type="ECO:0000313" key="9">
    <source>
        <dbReference type="EMBL" id="MFC7149007.1"/>
    </source>
</evidence>
<feature type="transmembrane region" description="Helical" evidence="7">
    <location>
        <begin position="220"/>
        <end position="243"/>
    </location>
</feature>
<dbReference type="EMBL" id="JBHTAI010000006">
    <property type="protein sequence ID" value="MFC7149007.1"/>
    <property type="molecule type" value="Genomic_DNA"/>
</dbReference>
<accession>A0ABW2FBU6</accession>
<feature type="transmembrane region" description="Helical" evidence="7">
    <location>
        <begin position="124"/>
        <end position="143"/>
    </location>
</feature>
<dbReference type="Proteomes" id="UP001596378">
    <property type="component" value="Unassembled WGS sequence"/>
</dbReference>
<evidence type="ECO:0000256" key="1">
    <source>
        <dbReference type="ARBA" id="ARBA00004651"/>
    </source>
</evidence>
<keyword evidence="3" id="KW-1003">Cell membrane</keyword>
<dbReference type="InterPro" id="IPR035906">
    <property type="entry name" value="MetI-like_sf"/>
</dbReference>
<keyword evidence="4 7" id="KW-0812">Transmembrane</keyword>
<dbReference type="InterPro" id="IPR000515">
    <property type="entry name" value="MetI-like"/>
</dbReference>
<protein>
    <submittedName>
        <fullName evidence="9">ABC transporter permease</fullName>
    </submittedName>
</protein>
<evidence type="ECO:0000256" key="7">
    <source>
        <dbReference type="RuleBase" id="RU363032"/>
    </source>
</evidence>
<dbReference type="RefSeq" id="WP_378053820.1">
    <property type="nucleotide sequence ID" value="NZ_JBHMDN010000079.1"/>
</dbReference>
<evidence type="ECO:0000313" key="10">
    <source>
        <dbReference type="Proteomes" id="UP001596378"/>
    </source>
</evidence>
<dbReference type="SUPFAM" id="SSF161098">
    <property type="entry name" value="MetI-like"/>
    <property type="match status" value="1"/>
</dbReference>
<evidence type="ECO:0000256" key="2">
    <source>
        <dbReference type="ARBA" id="ARBA00022448"/>
    </source>
</evidence>
<evidence type="ECO:0000256" key="3">
    <source>
        <dbReference type="ARBA" id="ARBA00022475"/>
    </source>
</evidence>
<keyword evidence="2 7" id="KW-0813">Transport</keyword>
<evidence type="ECO:0000256" key="5">
    <source>
        <dbReference type="ARBA" id="ARBA00022989"/>
    </source>
</evidence>
<keyword evidence="10" id="KW-1185">Reference proteome</keyword>
<proteinExistence type="inferred from homology"/>
<dbReference type="CDD" id="cd06261">
    <property type="entry name" value="TM_PBP2"/>
    <property type="match status" value="1"/>
</dbReference>
<reference evidence="10" key="1">
    <citation type="journal article" date="2019" name="Int. J. Syst. Evol. Microbiol.">
        <title>The Global Catalogue of Microorganisms (GCM) 10K type strain sequencing project: providing services to taxonomists for standard genome sequencing and annotation.</title>
        <authorList>
            <consortium name="The Broad Institute Genomics Platform"/>
            <consortium name="The Broad Institute Genome Sequencing Center for Infectious Disease"/>
            <person name="Wu L."/>
            <person name="Ma J."/>
        </authorList>
    </citation>
    <scope>NUCLEOTIDE SEQUENCE [LARGE SCALE GENOMIC DNA]</scope>
    <source>
        <strain evidence="10">KCTC 12907</strain>
    </source>
</reference>
<comment type="caution">
    <text evidence="9">The sequence shown here is derived from an EMBL/GenBank/DDBJ whole genome shotgun (WGS) entry which is preliminary data.</text>
</comment>
<evidence type="ECO:0000256" key="4">
    <source>
        <dbReference type="ARBA" id="ARBA00022692"/>
    </source>
</evidence>
<name>A0ABW2FBU6_9BACL</name>